<comment type="caution">
    <text evidence="11">The sequence shown here is derived from an EMBL/GenBank/DDBJ whole genome shotgun (WGS) entry which is preliminary data.</text>
</comment>
<dbReference type="PANTHER" id="PTHR42894">
    <property type="entry name" value="N-(5'-PHOSPHORIBOSYL)ANTHRANILATE ISOMERASE"/>
    <property type="match status" value="1"/>
</dbReference>
<comment type="catalytic activity">
    <reaction evidence="1 8">
        <text>N-(5-phospho-beta-D-ribosyl)anthranilate = 1-(2-carboxyphenylamino)-1-deoxy-D-ribulose 5-phosphate</text>
        <dbReference type="Rhea" id="RHEA:21540"/>
        <dbReference type="ChEBI" id="CHEBI:18277"/>
        <dbReference type="ChEBI" id="CHEBI:58613"/>
        <dbReference type="EC" id="5.3.1.24"/>
    </reaction>
</comment>
<evidence type="ECO:0000256" key="4">
    <source>
        <dbReference type="ARBA" id="ARBA00022605"/>
    </source>
</evidence>
<dbReference type="PANTHER" id="PTHR42894:SF1">
    <property type="entry name" value="N-(5'-PHOSPHORIBOSYL)ANTHRANILATE ISOMERASE"/>
    <property type="match status" value="1"/>
</dbReference>
<evidence type="ECO:0000256" key="8">
    <source>
        <dbReference type="HAMAP-Rule" id="MF_00135"/>
    </source>
</evidence>
<evidence type="ECO:0000256" key="1">
    <source>
        <dbReference type="ARBA" id="ARBA00001164"/>
    </source>
</evidence>
<dbReference type="EMBL" id="JAOPKA010000001">
    <property type="protein sequence ID" value="MCU4740223.1"/>
    <property type="molecule type" value="Genomic_DNA"/>
</dbReference>
<evidence type="ECO:0000259" key="10">
    <source>
        <dbReference type="Pfam" id="PF00697"/>
    </source>
</evidence>
<evidence type="ECO:0000256" key="6">
    <source>
        <dbReference type="ARBA" id="ARBA00023141"/>
    </source>
</evidence>
<dbReference type="GO" id="GO:0004640">
    <property type="term" value="F:phosphoribosylanthranilate isomerase activity"/>
    <property type="evidence" value="ECO:0007669"/>
    <property type="project" value="UniProtKB-UniRule"/>
</dbReference>
<evidence type="ECO:0000256" key="7">
    <source>
        <dbReference type="ARBA" id="ARBA00023235"/>
    </source>
</evidence>
<feature type="domain" description="N-(5'phosphoribosyl) anthranilate isomerase (PRAI)" evidence="10">
    <location>
        <begin position="15"/>
        <end position="218"/>
    </location>
</feature>
<dbReference type="Proteomes" id="UP001321018">
    <property type="component" value="Unassembled WGS sequence"/>
</dbReference>
<accession>A0AAP2YWH6</accession>
<dbReference type="AlphaFoldDB" id="A0AAP2YWH6"/>
<feature type="compositionally biased region" description="Acidic residues" evidence="9">
    <location>
        <begin position="231"/>
        <end position="248"/>
    </location>
</feature>
<reference evidence="11" key="1">
    <citation type="submission" date="2022-09" db="EMBL/GenBank/DDBJ databases">
        <title>Enrichment on poylsaccharides allowed isolation of novel metabolic and taxonomic groups of Haloarchaea.</title>
        <authorList>
            <person name="Sorokin D.Y."/>
            <person name="Elcheninov A.G."/>
            <person name="Khizhniak T.V."/>
            <person name="Kolganova T.V."/>
            <person name="Kublanov I.V."/>
        </authorList>
    </citation>
    <scope>NUCLEOTIDE SEQUENCE</scope>
    <source>
        <strain evidence="11">AArc-xg1-1</strain>
    </source>
</reference>
<evidence type="ECO:0000256" key="2">
    <source>
        <dbReference type="ARBA" id="ARBA00004664"/>
    </source>
</evidence>
<keyword evidence="5 8" id="KW-0822">Tryptophan biosynthesis</keyword>
<dbReference type="GO" id="GO:0000162">
    <property type="term" value="P:L-tryptophan biosynthetic process"/>
    <property type="evidence" value="ECO:0007669"/>
    <property type="project" value="UniProtKB-UniRule"/>
</dbReference>
<evidence type="ECO:0000313" key="11">
    <source>
        <dbReference type="EMBL" id="MCU4740223.1"/>
    </source>
</evidence>
<comment type="similarity">
    <text evidence="3 8">Belongs to the TrpF family.</text>
</comment>
<keyword evidence="7 8" id="KW-0413">Isomerase</keyword>
<sequence>MTTSTRQSVRTRTRVKVCGLTREEDLETAVAAGADAVGVISDVSVDTPREVSVDRAADLVAATPPFVTSVLVTMPSNPDQAIELLERVRPDAVQIHGTLSPAELEVVHAKTDASRSVLAVVDADDLETAVAYDDVADALVVDSIDADGGGGTGETHDWERTRAATDDLESPVVLAGGLTPENVADAVRTVDPFAVDVASGVEERGGIKDPDAVRSFVERAADIPRSASEADFADEAERESVTEPEPEP</sequence>
<keyword evidence="4 8" id="KW-0028">Amino-acid biosynthesis</keyword>
<keyword evidence="6 8" id="KW-0057">Aromatic amino acid biosynthesis</keyword>
<dbReference type="RefSeq" id="WP_338002071.1">
    <property type="nucleotide sequence ID" value="NZ_JAOPKA010000001.1"/>
</dbReference>
<protein>
    <recommendedName>
        <fullName evidence="8">N-(5'-phosphoribosyl)anthranilate isomerase</fullName>
        <shortName evidence="8">PRAI</shortName>
        <ecNumber evidence="8">5.3.1.24</ecNumber>
    </recommendedName>
</protein>
<name>A0AAP2YWH6_9EURY</name>
<organism evidence="11 12">
    <name type="scientific">Natronoglomus mannanivorans</name>
    <dbReference type="NCBI Taxonomy" id="2979990"/>
    <lineage>
        <taxon>Archaea</taxon>
        <taxon>Methanobacteriati</taxon>
        <taxon>Methanobacteriota</taxon>
        <taxon>Stenosarchaea group</taxon>
        <taxon>Halobacteria</taxon>
        <taxon>Halobacteriales</taxon>
        <taxon>Natrialbaceae</taxon>
        <taxon>Natronoglomus</taxon>
    </lineage>
</organism>
<dbReference type="CDD" id="cd00405">
    <property type="entry name" value="PRAI"/>
    <property type="match status" value="1"/>
</dbReference>
<dbReference type="InterPro" id="IPR001240">
    <property type="entry name" value="PRAI_dom"/>
</dbReference>
<feature type="region of interest" description="Disordered" evidence="9">
    <location>
        <begin position="224"/>
        <end position="248"/>
    </location>
</feature>
<dbReference type="InterPro" id="IPR044643">
    <property type="entry name" value="TrpF_fam"/>
</dbReference>
<dbReference type="InterPro" id="IPR013785">
    <property type="entry name" value="Aldolase_TIM"/>
</dbReference>
<dbReference type="SUPFAM" id="SSF51366">
    <property type="entry name" value="Ribulose-phoshate binding barrel"/>
    <property type="match status" value="1"/>
</dbReference>
<proteinExistence type="inferred from homology"/>
<comment type="pathway">
    <text evidence="2 8">Amino-acid biosynthesis; L-tryptophan biosynthesis; L-tryptophan from chorismate: step 3/5.</text>
</comment>
<dbReference type="Gene3D" id="3.20.20.70">
    <property type="entry name" value="Aldolase class I"/>
    <property type="match status" value="1"/>
</dbReference>
<evidence type="ECO:0000256" key="3">
    <source>
        <dbReference type="ARBA" id="ARBA00007571"/>
    </source>
</evidence>
<evidence type="ECO:0000256" key="5">
    <source>
        <dbReference type="ARBA" id="ARBA00022822"/>
    </source>
</evidence>
<dbReference type="HAMAP" id="MF_00135">
    <property type="entry name" value="PRAI"/>
    <property type="match status" value="1"/>
</dbReference>
<dbReference type="InterPro" id="IPR011060">
    <property type="entry name" value="RibuloseP-bd_barrel"/>
</dbReference>
<dbReference type="EC" id="5.3.1.24" evidence="8"/>
<evidence type="ECO:0000256" key="9">
    <source>
        <dbReference type="SAM" id="MobiDB-lite"/>
    </source>
</evidence>
<gene>
    <name evidence="8" type="primary">trpF</name>
    <name evidence="11" type="ORF">OB960_02265</name>
</gene>
<evidence type="ECO:0000313" key="12">
    <source>
        <dbReference type="Proteomes" id="UP001321018"/>
    </source>
</evidence>
<dbReference type="Pfam" id="PF00697">
    <property type="entry name" value="PRAI"/>
    <property type="match status" value="1"/>
</dbReference>